<dbReference type="Proteomes" id="UP000593565">
    <property type="component" value="Unassembled WGS sequence"/>
</dbReference>
<reference evidence="1 2" key="1">
    <citation type="submission" date="2020-02" db="EMBL/GenBank/DDBJ databases">
        <title>A chromosome-scale genome assembly of the black bullhead catfish (Ameiurus melas).</title>
        <authorList>
            <person name="Wen M."/>
            <person name="Zham M."/>
            <person name="Cabau C."/>
            <person name="Klopp C."/>
            <person name="Donnadieu C."/>
            <person name="Roques C."/>
            <person name="Bouchez O."/>
            <person name="Lampietro C."/>
            <person name="Jouanno E."/>
            <person name="Herpin A."/>
            <person name="Louis A."/>
            <person name="Berthelot C."/>
            <person name="Parey E."/>
            <person name="Roest-Crollius H."/>
            <person name="Braasch I."/>
            <person name="Postlethwait J."/>
            <person name="Robinson-Rechavi M."/>
            <person name="Echchiki A."/>
            <person name="Begum T."/>
            <person name="Montfort J."/>
            <person name="Schartl M."/>
            <person name="Bobe J."/>
            <person name="Guiguen Y."/>
        </authorList>
    </citation>
    <scope>NUCLEOTIDE SEQUENCE [LARGE SCALE GENOMIC DNA]</scope>
    <source>
        <strain evidence="1">M_S1</strain>
        <tissue evidence="1">Blood</tissue>
    </source>
</reference>
<evidence type="ECO:0000313" key="2">
    <source>
        <dbReference type="Proteomes" id="UP000593565"/>
    </source>
</evidence>
<evidence type="ECO:0000313" key="1">
    <source>
        <dbReference type="EMBL" id="KAF4086252.1"/>
    </source>
</evidence>
<proteinExistence type="predicted"/>
<dbReference type="AlphaFoldDB" id="A0A7J6ATL2"/>
<protein>
    <submittedName>
        <fullName evidence="1">Uncharacterized protein</fullName>
    </submittedName>
</protein>
<keyword evidence="2" id="KW-1185">Reference proteome</keyword>
<sequence>MYASAFPFSFPFFNSPVIFNRLGNEDWGEYFHKGGKREPRTSCQSLKVEKRRCEERPKLAAWPN</sequence>
<name>A0A7J6ATL2_AMEME</name>
<accession>A0A7J6ATL2</accession>
<dbReference type="EMBL" id="JAAGNN010000008">
    <property type="protein sequence ID" value="KAF4086252.1"/>
    <property type="molecule type" value="Genomic_DNA"/>
</dbReference>
<comment type="caution">
    <text evidence="1">The sequence shown here is derived from an EMBL/GenBank/DDBJ whole genome shotgun (WGS) entry which is preliminary data.</text>
</comment>
<gene>
    <name evidence="1" type="ORF">AMELA_G00104000</name>
</gene>
<organism evidence="1 2">
    <name type="scientific">Ameiurus melas</name>
    <name type="common">Black bullhead</name>
    <name type="synonym">Silurus melas</name>
    <dbReference type="NCBI Taxonomy" id="219545"/>
    <lineage>
        <taxon>Eukaryota</taxon>
        <taxon>Metazoa</taxon>
        <taxon>Chordata</taxon>
        <taxon>Craniata</taxon>
        <taxon>Vertebrata</taxon>
        <taxon>Euteleostomi</taxon>
        <taxon>Actinopterygii</taxon>
        <taxon>Neopterygii</taxon>
        <taxon>Teleostei</taxon>
        <taxon>Ostariophysi</taxon>
        <taxon>Siluriformes</taxon>
        <taxon>Ictaluridae</taxon>
        <taxon>Ameiurus</taxon>
    </lineage>
</organism>